<comment type="function">
    <text evidence="9">Catalyzes the transfer of an acetyl group from acetyl-CoA to the 6'-amino group of aminoglycoside molecules conferring resistance to antibiotics containing the purpurosamine ring.</text>
</comment>
<evidence type="ECO:0000256" key="3">
    <source>
        <dbReference type="ARBA" id="ARBA00017677"/>
    </source>
</evidence>
<comment type="subunit">
    <text evidence="1 9">Homodimer.</text>
</comment>
<keyword evidence="12" id="KW-1185">Reference proteome</keyword>
<evidence type="ECO:0000256" key="9">
    <source>
        <dbReference type="PIRNR" id="PIRNR000452"/>
    </source>
</evidence>
<dbReference type="Proteomes" id="UP000366819">
    <property type="component" value="Unassembled WGS sequence"/>
</dbReference>
<dbReference type="NCBIfam" id="NF043067">
    <property type="entry name" value="AAC_6p_group_E"/>
    <property type="match status" value="1"/>
</dbReference>
<comment type="catalytic activity">
    <reaction evidence="8 9">
        <text>kanamycin B + acetyl-CoA = N(6')-acetylkanamycin B + CoA + H(+)</text>
        <dbReference type="Rhea" id="RHEA:16449"/>
        <dbReference type="ChEBI" id="CHEBI:15378"/>
        <dbReference type="ChEBI" id="CHEBI:57287"/>
        <dbReference type="ChEBI" id="CHEBI:57288"/>
        <dbReference type="ChEBI" id="CHEBI:58390"/>
        <dbReference type="ChEBI" id="CHEBI:58549"/>
        <dbReference type="EC" id="2.3.1.82"/>
    </reaction>
</comment>
<feature type="domain" description="N-acetyltransferase" evidence="10">
    <location>
        <begin position="6"/>
        <end position="155"/>
    </location>
</feature>
<dbReference type="GO" id="GO:0047663">
    <property type="term" value="F:aminoglycoside 6'-N-acetyltransferase activity"/>
    <property type="evidence" value="ECO:0007669"/>
    <property type="project" value="UniProtKB-EC"/>
</dbReference>
<evidence type="ECO:0000256" key="1">
    <source>
        <dbReference type="ARBA" id="ARBA00011738"/>
    </source>
</evidence>
<dbReference type="InterPro" id="IPR016181">
    <property type="entry name" value="Acyl_CoA_acyltransferase"/>
</dbReference>
<dbReference type="Gene3D" id="3.40.630.30">
    <property type="match status" value="1"/>
</dbReference>
<dbReference type="InterPro" id="IPR024170">
    <property type="entry name" value="Aminoglycoside_N6-AcTrfrase"/>
</dbReference>
<dbReference type="Pfam" id="PF00583">
    <property type="entry name" value="Acetyltransf_1"/>
    <property type="match status" value="1"/>
</dbReference>
<dbReference type="SUPFAM" id="SSF55729">
    <property type="entry name" value="Acyl-CoA N-acyltransferases (Nat)"/>
    <property type="match status" value="1"/>
</dbReference>
<dbReference type="InterPro" id="IPR000182">
    <property type="entry name" value="GNAT_dom"/>
</dbReference>
<dbReference type="CDD" id="cd04301">
    <property type="entry name" value="NAT_SF"/>
    <property type="match status" value="1"/>
</dbReference>
<dbReference type="GO" id="GO:0046677">
    <property type="term" value="P:response to antibiotic"/>
    <property type="evidence" value="ECO:0007669"/>
    <property type="project" value="UniProtKB-KW"/>
</dbReference>
<accession>A0A5E4XFJ8</accession>
<name>A0A5E4XFJ8_9BURK</name>
<evidence type="ECO:0000256" key="2">
    <source>
        <dbReference type="ARBA" id="ARBA00012888"/>
    </source>
</evidence>
<evidence type="ECO:0000313" key="12">
    <source>
        <dbReference type="Proteomes" id="UP000366819"/>
    </source>
</evidence>
<dbReference type="AlphaFoldDB" id="A0A5E4XFJ8"/>
<protein>
    <recommendedName>
        <fullName evidence="3 9">Aminoglycoside N(6')-acetyltransferase type 1</fullName>
        <ecNumber evidence="2 9">2.3.1.82</ecNumber>
    </recommendedName>
    <alternativeName>
        <fullName evidence="7 9">Aminoglycoside resistance protein</fullName>
    </alternativeName>
</protein>
<organism evidence="11 12">
    <name type="scientific">Pandoraea aquatica</name>
    <dbReference type="NCBI Taxonomy" id="2508290"/>
    <lineage>
        <taxon>Bacteria</taxon>
        <taxon>Pseudomonadati</taxon>
        <taxon>Pseudomonadota</taxon>
        <taxon>Betaproteobacteria</taxon>
        <taxon>Burkholderiales</taxon>
        <taxon>Burkholderiaceae</taxon>
        <taxon>Pandoraea</taxon>
    </lineage>
</organism>
<proteinExistence type="predicted"/>
<dbReference type="InterPro" id="IPR050832">
    <property type="entry name" value="Bact_Acetyltransf"/>
</dbReference>
<dbReference type="PROSITE" id="PS51186">
    <property type="entry name" value="GNAT"/>
    <property type="match status" value="1"/>
</dbReference>
<reference evidence="11 12" key="1">
    <citation type="submission" date="2019-08" db="EMBL/GenBank/DDBJ databases">
        <authorList>
            <person name="Peeters C."/>
        </authorList>
    </citation>
    <scope>NUCLEOTIDE SEQUENCE [LARGE SCALE GENOMIC DNA]</scope>
    <source>
        <strain evidence="11 12">LMG 31011</strain>
    </source>
</reference>
<dbReference type="PANTHER" id="PTHR43877">
    <property type="entry name" value="AMINOALKYLPHOSPHONATE N-ACETYLTRANSFERASE-RELATED-RELATED"/>
    <property type="match status" value="1"/>
</dbReference>
<evidence type="ECO:0000256" key="4">
    <source>
        <dbReference type="ARBA" id="ARBA00022679"/>
    </source>
</evidence>
<gene>
    <name evidence="11" type="ORF">PAQ31011_03865</name>
</gene>
<keyword evidence="4 9" id="KW-0808">Transferase</keyword>
<sequence length="155" mass="17356">MTRTQFHIKKIALNDVTSWRSLREKLWPQASTEEHDQETKDILSQPERHLVLIAQSAAGEGIGFAEASIRHDYVNGCDTSPVVFLEGIYVVPSARRDGVAKALCKSVERWGLSHGCVEFASDTDINNTDAQAIHQALGFSEMERVVVYKKRCKPD</sequence>
<dbReference type="PIRSF" id="PIRSF000452">
    <property type="entry name" value="6-N-acetyltransf"/>
    <property type="match status" value="1"/>
</dbReference>
<dbReference type="RefSeq" id="WP_150577274.1">
    <property type="nucleotide sequence ID" value="NZ_CABPSN010000005.1"/>
</dbReference>
<evidence type="ECO:0000313" key="11">
    <source>
        <dbReference type="EMBL" id="VVE34938.1"/>
    </source>
</evidence>
<dbReference type="OrthoDB" id="118633at2"/>
<evidence type="ECO:0000256" key="5">
    <source>
        <dbReference type="ARBA" id="ARBA00023251"/>
    </source>
</evidence>
<evidence type="ECO:0000256" key="8">
    <source>
        <dbReference type="ARBA" id="ARBA00048923"/>
    </source>
</evidence>
<dbReference type="EMBL" id="CABPSN010000005">
    <property type="protein sequence ID" value="VVE34938.1"/>
    <property type="molecule type" value="Genomic_DNA"/>
</dbReference>
<evidence type="ECO:0000256" key="7">
    <source>
        <dbReference type="ARBA" id="ARBA00029660"/>
    </source>
</evidence>
<dbReference type="EC" id="2.3.1.82" evidence="2 9"/>
<keyword evidence="5 9" id="KW-0046">Antibiotic resistance</keyword>
<evidence type="ECO:0000256" key="6">
    <source>
        <dbReference type="ARBA" id="ARBA00023315"/>
    </source>
</evidence>
<keyword evidence="6 9" id="KW-0012">Acyltransferase</keyword>
<evidence type="ECO:0000259" key="10">
    <source>
        <dbReference type="PROSITE" id="PS51186"/>
    </source>
</evidence>